<feature type="region of interest" description="Disordered" evidence="1">
    <location>
        <begin position="355"/>
        <end position="382"/>
    </location>
</feature>
<dbReference type="EMBL" id="BAFB01000207">
    <property type="protein sequence ID" value="GAB36339.1"/>
    <property type="molecule type" value="Genomic_DNA"/>
</dbReference>
<protein>
    <submittedName>
        <fullName evidence="2">Uncharacterized protein</fullName>
    </submittedName>
</protein>
<dbReference type="OrthoDB" id="9810501at2"/>
<sequence length="382" mass="42214">MNAIVRLNSGNDDPDDELLRKLLDRRPDLIDRVADRIADRVAEQVIAKLTAPDDRQLTLVDTPDLELAPDIDDRTLKFIEQVQRDRPALISGDATVWGTRVVAAAGDASAASAAFSWALSPACPTSFWRDYASPMPPPRDNRGTRSGPIHQLMTEWKASTRQSDAAHRIDEVVSAVQAALRKVRGRDTDQRAVPARRSAHDVLKQREWNSARVIEVITWGLHSRPHWRNTLAGVPAPRTFDKIHGDWAAAGGDLSHLDSDTHRNIEHIVAGWRVYYAQRINAPAVQCSFVSRRNIADCLLGSDGAGEIAVPTLENVVRWLCEPTNDQARYVLNGSNEFPAIAAVRRVIISMTAPQQRRPNQRVADTNHTASGAIQSADVSEV</sequence>
<organism evidence="2 3">
    <name type="scientific">Gordonia otitidis (strain DSM 44809 / CCUG 52243 / JCM 12355 / NBRC 100426 / IFM 10032)</name>
    <dbReference type="NCBI Taxonomy" id="1108044"/>
    <lineage>
        <taxon>Bacteria</taxon>
        <taxon>Bacillati</taxon>
        <taxon>Actinomycetota</taxon>
        <taxon>Actinomycetes</taxon>
        <taxon>Mycobacteriales</taxon>
        <taxon>Gordoniaceae</taxon>
        <taxon>Gordonia</taxon>
    </lineage>
</organism>
<evidence type="ECO:0000313" key="3">
    <source>
        <dbReference type="Proteomes" id="UP000005038"/>
    </source>
</evidence>
<accession>H5TS81</accession>
<dbReference type="STRING" id="1108044.GOOTI_207_00240"/>
<dbReference type="AlphaFoldDB" id="H5TS81"/>
<reference evidence="2" key="1">
    <citation type="submission" date="2012-02" db="EMBL/GenBank/DDBJ databases">
        <title>Whole genome shotgun sequence of Gordonia otitidis NBRC 100426.</title>
        <authorList>
            <person name="Yoshida I."/>
            <person name="Hosoyama A."/>
            <person name="Tsuchikane K."/>
            <person name="Katsumata H."/>
            <person name="Yamazaki S."/>
            <person name="Fujita N."/>
        </authorList>
    </citation>
    <scope>NUCLEOTIDE SEQUENCE [LARGE SCALE GENOMIC DNA]</scope>
    <source>
        <strain evidence="2">NBRC 100426</strain>
    </source>
</reference>
<proteinExistence type="predicted"/>
<comment type="caution">
    <text evidence="2">The sequence shown here is derived from an EMBL/GenBank/DDBJ whole genome shotgun (WGS) entry which is preliminary data.</text>
</comment>
<dbReference type="Proteomes" id="UP000005038">
    <property type="component" value="Unassembled WGS sequence"/>
</dbReference>
<keyword evidence="3" id="KW-1185">Reference proteome</keyword>
<evidence type="ECO:0000313" key="2">
    <source>
        <dbReference type="EMBL" id="GAB36339.1"/>
    </source>
</evidence>
<evidence type="ECO:0000256" key="1">
    <source>
        <dbReference type="SAM" id="MobiDB-lite"/>
    </source>
</evidence>
<dbReference type="RefSeq" id="WP_007240521.1">
    <property type="nucleotide sequence ID" value="NZ_BAFB01000207.1"/>
</dbReference>
<name>H5TS81_GORO1</name>
<gene>
    <name evidence="2" type="ORF">GOOTI_207_00240</name>
</gene>